<protein>
    <submittedName>
        <fullName evidence="2">Uncharacterized protein</fullName>
    </submittedName>
</protein>
<name>A0A1R0GRG4_9FUNG</name>
<reference evidence="2 3" key="1">
    <citation type="journal article" date="2016" name="Mol. Biol. Evol.">
        <title>Genome-Wide Survey of Gut Fungi (Harpellales) Reveals the First Horizontally Transferred Ubiquitin Gene from a Mosquito Host.</title>
        <authorList>
            <person name="Wang Y."/>
            <person name="White M.M."/>
            <person name="Kvist S."/>
            <person name="Moncalvo J.M."/>
        </authorList>
    </citation>
    <scope>NUCLEOTIDE SEQUENCE [LARGE SCALE GENOMIC DNA]</scope>
    <source>
        <strain evidence="2 3">ALG-7-W6</strain>
    </source>
</reference>
<evidence type="ECO:0000256" key="1">
    <source>
        <dbReference type="SAM" id="MobiDB-lite"/>
    </source>
</evidence>
<keyword evidence="3" id="KW-1185">Reference proteome</keyword>
<dbReference type="Proteomes" id="UP000187455">
    <property type="component" value="Unassembled WGS sequence"/>
</dbReference>
<feature type="compositionally biased region" description="Polar residues" evidence="1">
    <location>
        <begin position="99"/>
        <end position="114"/>
    </location>
</feature>
<dbReference type="EMBL" id="LSSL01004386">
    <property type="protein sequence ID" value="OLY79497.1"/>
    <property type="molecule type" value="Genomic_DNA"/>
</dbReference>
<gene>
    <name evidence="2" type="ORF">AYI68_g6432</name>
</gene>
<feature type="region of interest" description="Disordered" evidence="1">
    <location>
        <begin position="1"/>
        <end position="131"/>
    </location>
</feature>
<comment type="caution">
    <text evidence="2">The sequence shown here is derived from an EMBL/GenBank/DDBJ whole genome shotgun (WGS) entry which is preliminary data.</text>
</comment>
<feature type="compositionally biased region" description="Polar residues" evidence="1">
    <location>
        <begin position="1"/>
        <end position="33"/>
    </location>
</feature>
<feature type="region of interest" description="Disordered" evidence="1">
    <location>
        <begin position="154"/>
        <end position="220"/>
    </location>
</feature>
<organism evidence="2 3">
    <name type="scientific">Smittium mucronatum</name>
    <dbReference type="NCBI Taxonomy" id="133383"/>
    <lineage>
        <taxon>Eukaryota</taxon>
        <taxon>Fungi</taxon>
        <taxon>Fungi incertae sedis</taxon>
        <taxon>Zoopagomycota</taxon>
        <taxon>Kickxellomycotina</taxon>
        <taxon>Harpellomycetes</taxon>
        <taxon>Harpellales</taxon>
        <taxon>Legeriomycetaceae</taxon>
        <taxon>Smittium</taxon>
    </lineage>
</organism>
<dbReference type="AlphaFoldDB" id="A0A1R0GRG4"/>
<dbReference type="OrthoDB" id="5585573at2759"/>
<feature type="compositionally biased region" description="Acidic residues" evidence="1">
    <location>
        <begin position="186"/>
        <end position="198"/>
    </location>
</feature>
<evidence type="ECO:0000313" key="3">
    <source>
        <dbReference type="Proteomes" id="UP000187455"/>
    </source>
</evidence>
<proteinExistence type="predicted"/>
<evidence type="ECO:0000313" key="2">
    <source>
        <dbReference type="EMBL" id="OLY79497.1"/>
    </source>
</evidence>
<feature type="compositionally biased region" description="Low complexity" evidence="1">
    <location>
        <begin position="154"/>
        <end position="170"/>
    </location>
</feature>
<sequence>MSLATRGSGSLSLTKPSSELTLPSKASISNPSTSKPPAPKRPSSQDVFNPPKKRKSPVSQNIKKDIPDNNSLAPPKLTPASPEKDLWTDLEADLEAVLSDSNTAETPSNSTKNDSPPLIHRKSLADDSDDEDLFEEVLEPKATFSSNSQIILPSANTNSFNNSSPSTDTPFPGIDYADNQPSMSDLFEDDNDDFEEVIPDPISGSIHKTQSSPYRDATDNLEDSFSDLEKEMEESLI</sequence>
<accession>A0A1R0GRG4</accession>